<organism evidence="2 3">
    <name type="scientific">Aspergillus sydowii CBS 593.65</name>
    <dbReference type="NCBI Taxonomy" id="1036612"/>
    <lineage>
        <taxon>Eukaryota</taxon>
        <taxon>Fungi</taxon>
        <taxon>Dikarya</taxon>
        <taxon>Ascomycota</taxon>
        <taxon>Pezizomycotina</taxon>
        <taxon>Eurotiomycetes</taxon>
        <taxon>Eurotiomycetidae</taxon>
        <taxon>Eurotiales</taxon>
        <taxon>Aspergillaceae</taxon>
        <taxon>Aspergillus</taxon>
        <taxon>Aspergillus subgen. Nidulantes</taxon>
    </lineage>
</organism>
<protein>
    <recommendedName>
        <fullName evidence="4">HRQ family protein 2</fullName>
    </recommendedName>
</protein>
<evidence type="ECO:0000313" key="3">
    <source>
        <dbReference type="Proteomes" id="UP000184356"/>
    </source>
</evidence>
<accession>A0A1L9TAV6</accession>
<dbReference type="AlphaFoldDB" id="A0A1L9TAV6"/>
<keyword evidence="1" id="KW-1133">Transmembrane helix</keyword>
<dbReference type="InterPro" id="IPR021848">
    <property type="entry name" value="HODM_asu-like"/>
</dbReference>
<gene>
    <name evidence="2" type="ORF">ASPSYDRAFT_134385</name>
</gene>
<dbReference type="VEuPathDB" id="FungiDB:ASPSYDRAFT_134385"/>
<dbReference type="GeneID" id="63756747"/>
<dbReference type="STRING" id="1036612.A0A1L9TAV6"/>
<evidence type="ECO:0000313" key="2">
    <source>
        <dbReference type="EMBL" id="OJJ56495.1"/>
    </source>
</evidence>
<dbReference type="Proteomes" id="UP000184356">
    <property type="component" value="Unassembled WGS sequence"/>
</dbReference>
<keyword evidence="1" id="KW-0812">Transmembrane</keyword>
<dbReference type="OrthoDB" id="5043642at2759"/>
<sequence length="381" mass="43120">MVDTPRWPGWSALFCAVICMGLLSIFALFTRRVYSKYPSINETANPSPYPPIEPLPDFDWKTKEPIKLRPFKPKYNLTMSIQDGTVSELIEIDKNYLNRINLRKKIIAEHPDIVLAAADCVKPALDEFYIWLVGTYLPTRYPRMFQLSPATGSGGGSGKKEEKQPAFLDNLVNGERVPVSPGGDKPLDTLRTLGGLIEDDLLFLLPSEDGDSYTLRGLVTCFPNGFNTSQKLNLKLRDIHKPVPEYKEKLEKSMDRYFSRLPVGKFIMRANWTITTTGELFTPSGNHLYEGEEIPQETVNPDIARVRVERQYLHRLPQSQALVFSFKTLQYSLDEIKDEGLGETLAEAIDGLRQGNAPGFHFYKRAAVWGESAKAYLTNHI</sequence>
<dbReference type="Pfam" id="PF11927">
    <property type="entry name" value="HODM_asu-like"/>
    <property type="match status" value="1"/>
</dbReference>
<proteinExistence type="predicted"/>
<evidence type="ECO:0000256" key="1">
    <source>
        <dbReference type="SAM" id="Phobius"/>
    </source>
</evidence>
<reference evidence="3" key="1">
    <citation type="journal article" date="2017" name="Genome Biol.">
        <title>Comparative genomics reveals high biological diversity and specific adaptations in the industrially and medically important fungal genus Aspergillus.</title>
        <authorList>
            <person name="de Vries R.P."/>
            <person name="Riley R."/>
            <person name="Wiebenga A."/>
            <person name="Aguilar-Osorio G."/>
            <person name="Amillis S."/>
            <person name="Uchima C.A."/>
            <person name="Anderluh G."/>
            <person name="Asadollahi M."/>
            <person name="Askin M."/>
            <person name="Barry K."/>
            <person name="Battaglia E."/>
            <person name="Bayram O."/>
            <person name="Benocci T."/>
            <person name="Braus-Stromeyer S.A."/>
            <person name="Caldana C."/>
            <person name="Canovas D."/>
            <person name="Cerqueira G.C."/>
            <person name="Chen F."/>
            <person name="Chen W."/>
            <person name="Choi C."/>
            <person name="Clum A."/>
            <person name="Dos Santos R.A."/>
            <person name="Damasio A.R."/>
            <person name="Diallinas G."/>
            <person name="Emri T."/>
            <person name="Fekete E."/>
            <person name="Flipphi M."/>
            <person name="Freyberg S."/>
            <person name="Gallo A."/>
            <person name="Gournas C."/>
            <person name="Habgood R."/>
            <person name="Hainaut M."/>
            <person name="Harispe M.L."/>
            <person name="Henrissat B."/>
            <person name="Hilden K.S."/>
            <person name="Hope R."/>
            <person name="Hossain A."/>
            <person name="Karabika E."/>
            <person name="Karaffa L."/>
            <person name="Karanyi Z."/>
            <person name="Krasevec N."/>
            <person name="Kuo A."/>
            <person name="Kusch H."/>
            <person name="LaButti K."/>
            <person name="Lagendijk E.L."/>
            <person name="Lapidus A."/>
            <person name="Levasseur A."/>
            <person name="Lindquist E."/>
            <person name="Lipzen A."/>
            <person name="Logrieco A.F."/>
            <person name="MacCabe A."/>
            <person name="Maekelae M.R."/>
            <person name="Malavazi I."/>
            <person name="Melin P."/>
            <person name="Meyer V."/>
            <person name="Mielnichuk N."/>
            <person name="Miskei M."/>
            <person name="Molnar A.P."/>
            <person name="Mule G."/>
            <person name="Ngan C.Y."/>
            <person name="Orejas M."/>
            <person name="Orosz E."/>
            <person name="Ouedraogo J.P."/>
            <person name="Overkamp K.M."/>
            <person name="Park H.-S."/>
            <person name="Perrone G."/>
            <person name="Piumi F."/>
            <person name="Punt P.J."/>
            <person name="Ram A.F."/>
            <person name="Ramon A."/>
            <person name="Rauscher S."/>
            <person name="Record E."/>
            <person name="Riano-Pachon D.M."/>
            <person name="Robert V."/>
            <person name="Roehrig J."/>
            <person name="Ruller R."/>
            <person name="Salamov A."/>
            <person name="Salih N.S."/>
            <person name="Samson R.A."/>
            <person name="Sandor E."/>
            <person name="Sanguinetti M."/>
            <person name="Schuetze T."/>
            <person name="Sepcic K."/>
            <person name="Shelest E."/>
            <person name="Sherlock G."/>
            <person name="Sophianopoulou V."/>
            <person name="Squina F.M."/>
            <person name="Sun H."/>
            <person name="Susca A."/>
            <person name="Todd R.B."/>
            <person name="Tsang A."/>
            <person name="Unkles S.E."/>
            <person name="van de Wiele N."/>
            <person name="van Rossen-Uffink D."/>
            <person name="Oliveira J.V."/>
            <person name="Vesth T.C."/>
            <person name="Visser J."/>
            <person name="Yu J.-H."/>
            <person name="Zhou M."/>
            <person name="Andersen M.R."/>
            <person name="Archer D.B."/>
            <person name="Baker S.E."/>
            <person name="Benoit I."/>
            <person name="Brakhage A.A."/>
            <person name="Braus G.H."/>
            <person name="Fischer R."/>
            <person name="Frisvad J.C."/>
            <person name="Goldman G.H."/>
            <person name="Houbraken J."/>
            <person name="Oakley B."/>
            <person name="Pocsi I."/>
            <person name="Scazzocchio C."/>
            <person name="Seiboth B."/>
            <person name="vanKuyk P.A."/>
            <person name="Wortman J."/>
            <person name="Dyer P.S."/>
            <person name="Grigoriev I.V."/>
        </authorList>
    </citation>
    <scope>NUCLEOTIDE SEQUENCE [LARGE SCALE GENOMIC DNA]</scope>
    <source>
        <strain evidence="3">CBS 593.65</strain>
    </source>
</reference>
<dbReference type="EMBL" id="KV878590">
    <property type="protein sequence ID" value="OJJ56495.1"/>
    <property type="molecule type" value="Genomic_DNA"/>
</dbReference>
<keyword evidence="3" id="KW-1185">Reference proteome</keyword>
<name>A0A1L9TAV6_9EURO</name>
<keyword evidence="1" id="KW-0472">Membrane</keyword>
<evidence type="ECO:0008006" key="4">
    <source>
        <dbReference type="Google" id="ProtNLM"/>
    </source>
</evidence>
<dbReference type="RefSeq" id="XP_040700301.1">
    <property type="nucleotide sequence ID" value="XM_040840674.1"/>
</dbReference>
<feature type="transmembrane region" description="Helical" evidence="1">
    <location>
        <begin position="6"/>
        <end position="29"/>
    </location>
</feature>